<reference evidence="4" key="1">
    <citation type="submission" date="2021-02" db="EMBL/GenBank/DDBJ databases">
        <authorList>
            <person name="Nowell W R."/>
        </authorList>
    </citation>
    <scope>NUCLEOTIDE SEQUENCE</scope>
</reference>
<evidence type="ECO:0000259" key="3">
    <source>
        <dbReference type="PROSITE" id="PS51448"/>
    </source>
</evidence>
<dbReference type="PROSITE" id="PS51448">
    <property type="entry name" value="P_TREFOIL_2"/>
    <property type="match status" value="1"/>
</dbReference>
<dbReference type="Pfam" id="PF00088">
    <property type="entry name" value="Trefoil"/>
    <property type="match status" value="1"/>
</dbReference>
<dbReference type="Proteomes" id="UP000663836">
    <property type="component" value="Unassembled WGS sequence"/>
</dbReference>
<proteinExistence type="predicted"/>
<dbReference type="Gene3D" id="4.10.110.10">
    <property type="entry name" value="Spasmolytic Protein, domain 1"/>
    <property type="match status" value="1"/>
</dbReference>
<organism evidence="4 5">
    <name type="scientific">Rotaria sordida</name>
    <dbReference type="NCBI Taxonomy" id="392033"/>
    <lineage>
        <taxon>Eukaryota</taxon>
        <taxon>Metazoa</taxon>
        <taxon>Spiralia</taxon>
        <taxon>Gnathifera</taxon>
        <taxon>Rotifera</taxon>
        <taxon>Eurotatoria</taxon>
        <taxon>Bdelloidea</taxon>
        <taxon>Philodinida</taxon>
        <taxon>Philodinidae</taxon>
        <taxon>Rotaria</taxon>
    </lineage>
</organism>
<evidence type="ECO:0000256" key="2">
    <source>
        <dbReference type="PROSITE-ProRule" id="PRU00779"/>
    </source>
</evidence>
<keyword evidence="1" id="KW-1015">Disulfide bond</keyword>
<accession>A0A820MAW5</accession>
<dbReference type="CDD" id="cd00111">
    <property type="entry name" value="Trefoil"/>
    <property type="match status" value="1"/>
</dbReference>
<comment type="caution">
    <text evidence="2">Lacks conserved residue(s) required for the propagation of feature annotation.</text>
</comment>
<gene>
    <name evidence="4" type="ORF">JBS370_LOCUS42532</name>
</gene>
<feature type="non-terminal residue" evidence="4">
    <location>
        <position position="1"/>
    </location>
</feature>
<comment type="caution">
    <text evidence="4">The sequence shown here is derived from an EMBL/GenBank/DDBJ whole genome shotgun (WGS) entry which is preliminary data.</text>
</comment>
<dbReference type="EMBL" id="CAJOBD010057197">
    <property type="protein sequence ID" value="CAF4370856.1"/>
    <property type="molecule type" value="Genomic_DNA"/>
</dbReference>
<evidence type="ECO:0000313" key="4">
    <source>
        <dbReference type="EMBL" id="CAF4370856.1"/>
    </source>
</evidence>
<dbReference type="AlphaFoldDB" id="A0A820MAW5"/>
<dbReference type="InterPro" id="IPR044913">
    <property type="entry name" value="P_trefoil_dom_sf"/>
</dbReference>
<feature type="domain" description="P-type" evidence="3">
    <location>
        <begin position="70"/>
        <end position="115"/>
    </location>
</feature>
<evidence type="ECO:0000256" key="1">
    <source>
        <dbReference type="ARBA" id="ARBA00023157"/>
    </source>
</evidence>
<dbReference type="SUPFAM" id="SSF57492">
    <property type="entry name" value="Trefoil"/>
    <property type="match status" value="1"/>
</dbReference>
<feature type="non-terminal residue" evidence="4">
    <location>
        <position position="117"/>
    </location>
</feature>
<evidence type="ECO:0000313" key="5">
    <source>
        <dbReference type="Proteomes" id="UP000663836"/>
    </source>
</evidence>
<dbReference type="InterPro" id="IPR000519">
    <property type="entry name" value="P_trefoil_dom"/>
</dbReference>
<sequence>SQMSNLILDTLTIYGLENIPMIINVNNKKFYPKIRPNTQIVDVNGLGLSMSQNYMLTWTTTETPIVKPPQALLTEPKYRVDCHPDSDVTSNTCLARGCIWDIPMVSGFPSCYIPKEK</sequence>
<name>A0A820MAW5_9BILA</name>
<protein>
    <recommendedName>
        <fullName evidence="3">P-type domain-containing protein</fullName>
    </recommendedName>
</protein>